<dbReference type="EMBL" id="JAKLTR010000016">
    <property type="protein sequence ID" value="MCG2616985.1"/>
    <property type="molecule type" value="Genomic_DNA"/>
</dbReference>
<accession>A0ABS9KXD9</accession>
<name>A0ABS9KXD9_9BACT</name>
<comment type="caution">
    <text evidence="1">The sequence shown here is derived from an EMBL/GenBank/DDBJ whole genome shotgun (WGS) entry which is preliminary data.</text>
</comment>
<protein>
    <submittedName>
        <fullName evidence="1">Uncharacterized protein</fullName>
    </submittedName>
</protein>
<reference evidence="1" key="1">
    <citation type="submission" date="2022-01" db="EMBL/GenBank/DDBJ databases">
        <authorList>
            <person name="Jo J.-H."/>
            <person name="Im W.-T."/>
        </authorList>
    </citation>
    <scope>NUCLEOTIDE SEQUENCE</scope>
    <source>
        <strain evidence="1">NA20</strain>
    </source>
</reference>
<dbReference type="RefSeq" id="WP_237875522.1">
    <property type="nucleotide sequence ID" value="NZ_JAKLTR010000016.1"/>
</dbReference>
<dbReference type="Proteomes" id="UP001165367">
    <property type="component" value="Unassembled WGS sequence"/>
</dbReference>
<sequence>MTESGFITPYVPFERKLKDSIYKLTDEYSLFYSRFIKPAKGFDKDAWQRISSGSSWKAWSGYAFESLCMKHITAIKRGLGIEGVYTEVSVWRYVGGKDEQGAQIDLLIILPSDLLSSIFFCGFLVHLSFI</sequence>
<gene>
    <name evidence="1" type="ORF">LZZ85_21995</name>
</gene>
<evidence type="ECO:0000313" key="2">
    <source>
        <dbReference type="Proteomes" id="UP001165367"/>
    </source>
</evidence>
<evidence type="ECO:0000313" key="1">
    <source>
        <dbReference type="EMBL" id="MCG2616985.1"/>
    </source>
</evidence>
<keyword evidence="2" id="KW-1185">Reference proteome</keyword>
<proteinExistence type="predicted"/>
<organism evidence="1 2">
    <name type="scientific">Terrimonas ginsenosidimutans</name>
    <dbReference type="NCBI Taxonomy" id="2908004"/>
    <lineage>
        <taxon>Bacteria</taxon>
        <taxon>Pseudomonadati</taxon>
        <taxon>Bacteroidota</taxon>
        <taxon>Chitinophagia</taxon>
        <taxon>Chitinophagales</taxon>
        <taxon>Chitinophagaceae</taxon>
        <taxon>Terrimonas</taxon>
    </lineage>
</organism>